<dbReference type="InterPro" id="IPR039564">
    <property type="entry name" value="Peptidase_C39-like"/>
</dbReference>
<dbReference type="Pfam" id="PF13529">
    <property type="entry name" value="Peptidase_C39_2"/>
    <property type="match status" value="1"/>
</dbReference>
<evidence type="ECO:0000313" key="2">
    <source>
        <dbReference type="EMBL" id="GAA2039087.1"/>
    </source>
</evidence>
<dbReference type="Proteomes" id="UP001501285">
    <property type="component" value="Unassembled WGS sequence"/>
</dbReference>
<accession>A0ABP5G6Y7</accession>
<sequence>MLSSVSERHAALALWENDVEWVQAPDVHYADPHVEGAPATTYRARYWESPVIELDWAARELIPSWNARTPGGTWLQVEGRVADEGGWSPWFTFARWAEDDVAGESPITRTSVPGQSFEAGHVEADSWVAASGHEFDRWQLRLTALAGASHEQPWPDVSLVAAVACRMSIDPDEPTSTPAVGRGHEVPVPVHSQRLHVDSFPHWDDGGQSWCSPTSTTMVLAHWGLAPSPAESAWVGHDTDPEVVHGVRRVFDRDYGGAGNWSFNTAYAGARGLRAYVTRLRDLTEVEAFVAAGVPLVVSVTFREEELDGAGYSTKGHLLTVVGFTAEGDVISNDPNSHRVASNDEVRTVYRREQFERVWLGADGGLAYVMHPRDVALPTAPVEANWA</sequence>
<dbReference type="Gene3D" id="3.90.70.10">
    <property type="entry name" value="Cysteine proteinases"/>
    <property type="match status" value="1"/>
</dbReference>
<proteinExistence type="predicted"/>
<gene>
    <name evidence="2" type="ORF">GCM10009740_34590</name>
</gene>
<evidence type="ECO:0000313" key="3">
    <source>
        <dbReference type="Proteomes" id="UP001501285"/>
    </source>
</evidence>
<reference evidence="3" key="1">
    <citation type="journal article" date="2019" name="Int. J. Syst. Evol. Microbiol.">
        <title>The Global Catalogue of Microorganisms (GCM) 10K type strain sequencing project: providing services to taxonomists for standard genome sequencing and annotation.</title>
        <authorList>
            <consortium name="The Broad Institute Genomics Platform"/>
            <consortium name="The Broad Institute Genome Sequencing Center for Infectious Disease"/>
            <person name="Wu L."/>
            <person name="Ma J."/>
        </authorList>
    </citation>
    <scope>NUCLEOTIDE SEQUENCE [LARGE SCALE GENOMIC DNA]</scope>
    <source>
        <strain evidence="3">JCM 14283</strain>
    </source>
</reference>
<feature type="domain" description="Peptidase C39-like" evidence="1">
    <location>
        <begin position="200"/>
        <end position="336"/>
    </location>
</feature>
<dbReference type="EMBL" id="BAAANB010000021">
    <property type="protein sequence ID" value="GAA2039087.1"/>
    <property type="molecule type" value="Genomic_DNA"/>
</dbReference>
<name>A0ABP5G6Y7_9MICO</name>
<organism evidence="2 3">
    <name type="scientific">Terrabacter terrae</name>
    <dbReference type="NCBI Taxonomy" id="318434"/>
    <lineage>
        <taxon>Bacteria</taxon>
        <taxon>Bacillati</taxon>
        <taxon>Actinomycetota</taxon>
        <taxon>Actinomycetes</taxon>
        <taxon>Micrococcales</taxon>
        <taxon>Intrasporangiaceae</taxon>
        <taxon>Terrabacter</taxon>
    </lineage>
</organism>
<evidence type="ECO:0000259" key="1">
    <source>
        <dbReference type="Pfam" id="PF13529"/>
    </source>
</evidence>
<keyword evidence="3" id="KW-1185">Reference proteome</keyword>
<protein>
    <submittedName>
        <fullName evidence="2">Peptidase C39 family protein</fullName>
    </submittedName>
</protein>
<comment type="caution">
    <text evidence="2">The sequence shown here is derived from an EMBL/GenBank/DDBJ whole genome shotgun (WGS) entry which is preliminary data.</text>
</comment>